<dbReference type="Proteomes" id="UP001151760">
    <property type="component" value="Unassembled WGS sequence"/>
</dbReference>
<evidence type="ECO:0000313" key="2">
    <source>
        <dbReference type="EMBL" id="GJT87781.1"/>
    </source>
</evidence>
<feature type="compositionally biased region" description="Acidic residues" evidence="1">
    <location>
        <begin position="118"/>
        <end position="137"/>
    </location>
</feature>
<sequence>MLSCGSLYTSNCGLFEKGSLEDKILTFEEVLQDFQDTSESSDDNTNVVNAPREPIVVNQDPGENSSPSPPHIDHCCHECGDSLDGIFCRQCTLCDVPLCNNPTPLEAFKEHSETIIDSNDDNSSSDDDSTYGEDIEYGESSPSRVENYDILREKLLNVNLLIAKIDSLRISLLHLPKIVIKVYLHCPDLFLEETNTFDNSIPESETFRFNLEEISSGSPTTHSDLSLPDYKAFLLR</sequence>
<comment type="caution">
    <text evidence="2">The sequence shown here is derived from an EMBL/GenBank/DDBJ whole genome shotgun (WGS) entry which is preliminary data.</text>
</comment>
<feature type="compositionally biased region" description="Polar residues" evidence="1">
    <location>
        <begin position="36"/>
        <end position="48"/>
    </location>
</feature>
<feature type="region of interest" description="Disordered" evidence="1">
    <location>
        <begin position="113"/>
        <end position="140"/>
    </location>
</feature>
<feature type="region of interest" description="Disordered" evidence="1">
    <location>
        <begin position="36"/>
        <end position="70"/>
    </location>
</feature>
<evidence type="ECO:0000256" key="1">
    <source>
        <dbReference type="SAM" id="MobiDB-lite"/>
    </source>
</evidence>
<name>A0ABQ5HIR8_9ASTR</name>
<gene>
    <name evidence="2" type="ORF">Tco_1069498</name>
</gene>
<reference evidence="2" key="1">
    <citation type="journal article" date="2022" name="Int. J. Mol. Sci.">
        <title>Draft Genome of Tanacetum Coccineum: Genomic Comparison of Closely Related Tanacetum-Family Plants.</title>
        <authorList>
            <person name="Yamashiro T."/>
            <person name="Shiraishi A."/>
            <person name="Nakayama K."/>
            <person name="Satake H."/>
        </authorList>
    </citation>
    <scope>NUCLEOTIDE SEQUENCE</scope>
</reference>
<proteinExistence type="predicted"/>
<evidence type="ECO:0000313" key="3">
    <source>
        <dbReference type="Proteomes" id="UP001151760"/>
    </source>
</evidence>
<organism evidence="2 3">
    <name type="scientific">Tanacetum coccineum</name>
    <dbReference type="NCBI Taxonomy" id="301880"/>
    <lineage>
        <taxon>Eukaryota</taxon>
        <taxon>Viridiplantae</taxon>
        <taxon>Streptophyta</taxon>
        <taxon>Embryophyta</taxon>
        <taxon>Tracheophyta</taxon>
        <taxon>Spermatophyta</taxon>
        <taxon>Magnoliopsida</taxon>
        <taxon>eudicotyledons</taxon>
        <taxon>Gunneridae</taxon>
        <taxon>Pentapetalae</taxon>
        <taxon>asterids</taxon>
        <taxon>campanulids</taxon>
        <taxon>Asterales</taxon>
        <taxon>Asteraceae</taxon>
        <taxon>Asteroideae</taxon>
        <taxon>Anthemideae</taxon>
        <taxon>Anthemidinae</taxon>
        <taxon>Tanacetum</taxon>
    </lineage>
</organism>
<dbReference type="EMBL" id="BQNB010019667">
    <property type="protein sequence ID" value="GJT87781.1"/>
    <property type="molecule type" value="Genomic_DNA"/>
</dbReference>
<keyword evidence="3" id="KW-1185">Reference proteome</keyword>
<protein>
    <submittedName>
        <fullName evidence="2">Uncharacterized protein</fullName>
    </submittedName>
</protein>
<reference evidence="2" key="2">
    <citation type="submission" date="2022-01" db="EMBL/GenBank/DDBJ databases">
        <authorList>
            <person name="Yamashiro T."/>
            <person name="Shiraishi A."/>
            <person name="Satake H."/>
            <person name="Nakayama K."/>
        </authorList>
    </citation>
    <scope>NUCLEOTIDE SEQUENCE</scope>
</reference>
<accession>A0ABQ5HIR8</accession>